<evidence type="ECO:0000256" key="4">
    <source>
        <dbReference type="SAM" id="MobiDB-lite"/>
    </source>
</evidence>
<name>A0A7G2HJL3_CRYPV</name>
<evidence type="ECO:0000256" key="3">
    <source>
        <dbReference type="ARBA" id="ARBA00022679"/>
    </source>
</evidence>
<protein>
    <submittedName>
        <fullName evidence="5">Uncharacterized protein</fullName>
    </submittedName>
</protein>
<evidence type="ECO:0000256" key="1">
    <source>
        <dbReference type="ARBA" id="ARBA00005664"/>
    </source>
</evidence>
<keyword evidence="2" id="KW-0328">Glycosyltransferase</keyword>
<sequence length="563" mass="65508">MTVIFIFKSPIELRNWSDGSNNFKSILYFEFYWMPEWTRNNDRYLFNTLYYDQENNEDDEFELGTTETKQIQCRIVILTAGDEDFNTLVELERNRIEYSRKQKYCYLHFFCKKTKKQDESKDNSSNKTQECAFPHYWRYLAIWKLFTNQELVTYNKKIVNLKSIDWVLYMDLDAMFTNYQVKVEDIIEKYTLASTALIISADTKCFDERYPINNGIMLFKNSLFSLQLVFQVLIKQAYRNSLLYNGENHWNAKGLKDQPLLTNILVKDKNEIEAEKILKYCTFVMQNNLDLNGIIYSSDNITVVSPRVMNSVRRSSTHFRKDNLLWHWRSGDWIAHLSELKLLNPSNAKKTNKTGKKNKKKSKPNKKPNLNESNNDNLNSGLNENNNIKFGKFDSKDNELNILKVEVINTSLSQDSKKEDSIKNFSGSELGNTDFTLNLNSEVERNSEISSQEEIIQTLIQNKGQESPLEREAIPETEKESISISVQAISKLINSSDSNLDNASISDTMLEQVSEQELETSPTNKQDQPNNPVEKTLVENQDFSFEQLSNDAEITTSKQDSNQ</sequence>
<dbReference type="EMBL" id="BX538353">
    <property type="protein sequence ID" value="CAD98280.1"/>
    <property type="molecule type" value="Genomic_DNA"/>
</dbReference>
<dbReference type="InterPro" id="IPR008630">
    <property type="entry name" value="Glyco_trans_34"/>
</dbReference>
<accession>A0A7G2HJL3</accession>
<keyword evidence="3" id="KW-0808">Transferase</keyword>
<feature type="compositionally biased region" description="Basic residues" evidence="4">
    <location>
        <begin position="350"/>
        <end position="366"/>
    </location>
</feature>
<dbReference type="VEuPathDB" id="CryptoDB:CPATCC_0016270"/>
<evidence type="ECO:0000256" key="2">
    <source>
        <dbReference type="ARBA" id="ARBA00022676"/>
    </source>
</evidence>
<dbReference type="PANTHER" id="PTHR31306">
    <property type="entry name" value="ALPHA-1,6-MANNOSYLTRANSFERASE MNN11-RELATED"/>
    <property type="match status" value="1"/>
</dbReference>
<proteinExistence type="inferred from homology"/>
<dbReference type="GO" id="GO:0000139">
    <property type="term" value="C:Golgi membrane"/>
    <property type="evidence" value="ECO:0007669"/>
    <property type="project" value="TreeGrafter"/>
</dbReference>
<organism evidence="5 6">
    <name type="scientific">Cryptosporidium parvum</name>
    <dbReference type="NCBI Taxonomy" id="5807"/>
    <lineage>
        <taxon>Eukaryota</taxon>
        <taxon>Sar</taxon>
        <taxon>Alveolata</taxon>
        <taxon>Apicomplexa</taxon>
        <taxon>Conoidasida</taxon>
        <taxon>Coccidia</taxon>
        <taxon>Eucoccidiorida</taxon>
        <taxon>Eimeriorina</taxon>
        <taxon>Cryptosporidiidae</taxon>
        <taxon>Cryptosporidium</taxon>
    </lineage>
</organism>
<dbReference type="AlphaFoldDB" id="A0A7G2HJL3"/>
<dbReference type="Proteomes" id="UP000242991">
    <property type="component" value="Chromosome 6"/>
</dbReference>
<feature type="region of interest" description="Disordered" evidence="4">
    <location>
        <begin position="512"/>
        <end position="563"/>
    </location>
</feature>
<dbReference type="PANTHER" id="PTHR31306:SF4">
    <property type="entry name" value="ALPHA-1,2-GALACTOSYLTRANSFERASE"/>
    <property type="match status" value="1"/>
</dbReference>
<reference evidence="5 6" key="1">
    <citation type="journal article" date="2003" name="Genome Res.">
        <title>Integrated mapping, chromosomal sequencing and sequence analysis of Cryptosporidium parvum.</title>
        <authorList>
            <person name="Bankier A.T."/>
            <person name="Spriggs H.F."/>
            <person name="Fartmann B."/>
            <person name="Konfortov B.A."/>
            <person name="Madera M."/>
            <person name="Vogel C."/>
            <person name="Teichmann S.A."/>
            <person name="Ivens A."/>
            <person name="Dear P.H."/>
        </authorList>
    </citation>
    <scope>NUCLEOTIDE SEQUENCE [LARGE SCALE GENOMIC DNA]</scope>
    <source>
        <strain evidence="5 6">Iowa</strain>
    </source>
</reference>
<dbReference type="InterPro" id="IPR029044">
    <property type="entry name" value="Nucleotide-diphossugar_trans"/>
</dbReference>
<gene>
    <name evidence="5" type="ORF">1MB.690</name>
</gene>
<comment type="similarity">
    <text evidence="1">Belongs to the glycosyltransferase 34 family.</text>
</comment>
<dbReference type="Gene3D" id="3.90.550.10">
    <property type="entry name" value="Spore Coat Polysaccharide Biosynthesis Protein SpsA, Chain A"/>
    <property type="match status" value="1"/>
</dbReference>
<evidence type="ECO:0000313" key="5">
    <source>
        <dbReference type="EMBL" id="CAD98280.1"/>
    </source>
</evidence>
<dbReference type="GO" id="GO:0016757">
    <property type="term" value="F:glycosyltransferase activity"/>
    <property type="evidence" value="ECO:0007669"/>
    <property type="project" value="UniProtKB-KW"/>
</dbReference>
<feature type="compositionally biased region" description="Low complexity" evidence="4">
    <location>
        <begin position="367"/>
        <end position="386"/>
    </location>
</feature>
<dbReference type="GO" id="GO:0006487">
    <property type="term" value="P:protein N-linked glycosylation"/>
    <property type="evidence" value="ECO:0007669"/>
    <property type="project" value="TreeGrafter"/>
</dbReference>
<evidence type="ECO:0000313" key="6">
    <source>
        <dbReference type="Proteomes" id="UP000242991"/>
    </source>
</evidence>
<feature type="region of interest" description="Disordered" evidence="4">
    <location>
        <begin position="345"/>
        <end position="386"/>
    </location>
</feature>